<proteinExistence type="inferred from homology"/>
<evidence type="ECO:0000259" key="6">
    <source>
        <dbReference type="Pfam" id="PF00296"/>
    </source>
</evidence>
<dbReference type="NCBIfam" id="TIGR03860">
    <property type="entry name" value="FMN_nitrolo"/>
    <property type="match status" value="1"/>
</dbReference>
<keyword evidence="3" id="KW-0560">Oxidoreductase</keyword>
<dbReference type="Gene3D" id="3.20.20.30">
    <property type="entry name" value="Luciferase-like domain"/>
    <property type="match status" value="1"/>
</dbReference>
<evidence type="ECO:0000256" key="4">
    <source>
        <dbReference type="ARBA" id="ARBA00023033"/>
    </source>
</evidence>
<protein>
    <submittedName>
        <fullName evidence="7">LLM class flavin-dependent oxidoreductase</fullName>
    </submittedName>
</protein>
<keyword evidence="4" id="KW-0503">Monooxygenase</keyword>
<comment type="caution">
    <text evidence="7">The sequence shown here is derived from an EMBL/GenBank/DDBJ whole genome shotgun (WGS) entry which is preliminary data.</text>
</comment>
<gene>
    <name evidence="7" type="ORF">KHU32_22150</name>
</gene>
<name>A0ABS5QIZ4_9PROT</name>
<dbReference type="InterPro" id="IPR051260">
    <property type="entry name" value="Diverse_substr_monoxygenases"/>
</dbReference>
<keyword evidence="2" id="KW-0288">FMN</keyword>
<evidence type="ECO:0000256" key="5">
    <source>
        <dbReference type="ARBA" id="ARBA00033748"/>
    </source>
</evidence>
<comment type="similarity">
    <text evidence="5">Belongs to the NtaA/SnaA/DszA monooxygenase family.</text>
</comment>
<dbReference type="EMBL" id="JAHCDA010000006">
    <property type="protein sequence ID" value="MBS7813659.1"/>
    <property type="molecule type" value="Genomic_DNA"/>
</dbReference>
<dbReference type="PANTHER" id="PTHR30011">
    <property type="entry name" value="ALKANESULFONATE MONOOXYGENASE-RELATED"/>
    <property type="match status" value="1"/>
</dbReference>
<accession>A0ABS5QIZ4</accession>
<dbReference type="PANTHER" id="PTHR30011:SF16">
    <property type="entry name" value="C2H2 FINGER DOMAIN TRANSCRIPTION FACTOR (EUROFUNG)-RELATED"/>
    <property type="match status" value="1"/>
</dbReference>
<evidence type="ECO:0000256" key="1">
    <source>
        <dbReference type="ARBA" id="ARBA00022630"/>
    </source>
</evidence>
<organism evidence="7 8">
    <name type="scientific">Roseococcus pinisoli</name>
    <dbReference type="NCBI Taxonomy" id="2835040"/>
    <lineage>
        <taxon>Bacteria</taxon>
        <taxon>Pseudomonadati</taxon>
        <taxon>Pseudomonadota</taxon>
        <taxon>Alphaproteobacteria</taxon>
        <taxon>Acetobacterales</taxon>
        <taxon>Roseomonadaceae</taxon>
        <taxon>Roseococcus</taxon>
    </lineage>
</organism>
<dbReference type="RefSeq" id="WP_213672368.1">
    <property type="nucleotide sequence ID" value="NZ_JAHCDA010000006.1"/>
</dbReference>
<dbReference type="Pfam" id="PF00296">
    <property type="entry name" value="Bac_luciferase"/>
    <property type="match status" value="1"/>
</dbReference>
<reference evidence="7 8" key="1">
    <citation type="submission" date="2021-05" db="EMBL/GenBank/DDBJ databases">
        <title>Roseococcus sp. XZZS9, whole genome shotgun sequencing project.</title>
        <authorList>
            <person name="Zhao G."/>
            <person name="Shen L."/>
        </authorList>
    </citation>
    <scope>NUCLEOTIDE SEQUENCE [LARGE SCALE GENOMIC DNA]</scope>
    <source>
        <strain evidence="7 8">XZZS9</strain>
    </source>
</reference>
<evidence type="ECO:0000256" key="2">
    <source>
        <dbReference type="ARBA" id="ARBA00022643"/>
    </source>
</evidence>
<feature type="domain" description="Luciferase-like" evidence="6">
    <location>
        <begin position="23"/>
        <end position="392"/>
    </location>
</feature>
<keyword evidence="1" id="KW-0285">Flavoprotein</keyword>
<dbReference type="Proteomes" id="UP000766336">
    <property type="component" value="Unassembled WGS sequence"/>
</dbReference>
<dbReference type="PIRSF" id="PIRSF000337">
    <property type="entry name" value="NTA_MOA"/>
    <property type="match status" value="1"/>
</dbReference>
<sequence>MPREIRVNAFTLQSPVHQTPGLWRHPEDRSTDYNRLEFWTDLARILERGLFDGIFTADSLGTNDVYAGTLDGALRGGIHVPKNDPLLSLSAMALVTEHLGFGVTSNAIQEPPYAFARRMTTLDHLTKGRIGWNIVTGHSASGARAVGAELIPHDQRYDVADEYLDLVYELWEGSWDDDAVPRDKASGVFIDPTKVRPVRRQGGRFSTDAIHLAEPSPQRTPVLYQAGASGRGRAFAAQHAECVFISGPTARALAPIIADTRRQAAQKGRDPAELLFFSLATTIVGRTEEEAQAKLADYRRYIDIEGALVLYSAWTGIDFSLFSLDEPVRHQQQEAGIHSALEVFTRADPNRVWTVREIAEHVAIGGRGPVFVGSPGQVADAIEHWVDEAGVDGLNLSYALMPGGFEDFGTLVVPELQRRGRFKQRYAPGTLREKLYGPGRARLPAAHPAAVSRRPQTPG</sequence>
<keyword evidence="8" id="KW-1185">Reference proteome</keyword>
<evidence type="ECO:0000256" key="3">
    <source>
        <dbReference type="ARBA" id="ARBA00023002"/>
    </source>
</evidence>
<dbReference type="SUPFAM" id="SSF51679">
    <property type="entry name" value="Bacterial luciferase-like"/>
    <property type="match status" value="1"/>
</dbReference>
<evidence type="ECO:0000313" key="8">
    <source>
        <dbReference type="Proteomes" id="UP000766336"/>
    </source>
</evidence>
<evidence type="ECO:0000313" key="7">
    <source>
        <dbReference type="EMBL" id="MBS7813659.1"/>
    </source>
</evidence>
<dbReference type="InterPro" id="IPR016215">
    <property type="entry name" value="NTA_MOA"/>
</dbReference>
<dbReference type="InterPro" id="IPR011251">
    <property type="entry name" value="Luciferase-like_dom"/>
</dbReference>
<dbReference type="InterPro" id="IPR036661">
    <property type="entry name" value="Luciferase-like_sf"/>
</dbReference>